<protein>
    <submittedName>
        <fullName evidence="3">Uncharacterized protein</fullName>
    </submittedName>
</protein>
<dbReference type="PANTHER" id="PTHR33604:SF3">
    <property type="entry name" value="OSJNBA0004B13.7 PROTEIN"/>
    <property type="match status" value="1"/>
</dbReference>
<dbReference type="PANTHER" id="PTHR33604">
    <property type="entry name" value="OSJNBA0004B13.7 PROTEIN"/>
    <property type="match status" value="1"/>
</dbReference>
<organism evidence="3 4">
    <name type="scientific">Truncatella angustata</name>
    <dbReference type="NCBI Taxonomy" id="152316"/>
    <lineage>
        <taxon>Eukaryota</taxon>
        <taxon>Fungi</taxon>
        <taxon>Dikarya</taxon>
        <taxon>Ascomycota</taxon>
        <taxon>Pezizomycotina</taxon>
        <taxon>Sordariomycetes</taxon>
        <taxon>Xylariomycetidae</taxon>
        <taxon>Amphisphaeriales</taxon>
        <taxon>Sporocadaceae</taxon>
        <taxon>Truncatella</taxon>
    </lineage>
</organism>
<sequence length="674" mass="74949">MTAVWGKARRFLLSDEEMGKKDDDHKPAAVNLGLPSPGWHPKRGPQRRSLKRLAIALFVIGLVYLFIHNIPTDLGPAHTSRPAYGGTRKPGATAAHDATRSPTSGTADDAENTATYNGPPKFLDLAASLHAIAGTRGGMLLNKNILFTASSLKSATILLPIACQMGRESRNYVHFALMSRSPINMEELQSINGVDETCQIIFHNARTEHAAIMTDERMEYAAFRAFHHIFMWMHPQAVIVDGSGWEEYFFTKAAAAHAKATGSTLIELPYSSQSLLWMTKLDSRSLRAWDKNHIDILIQAIPGSSGGLIRLLRSLSAADFAATSIPHLTIELPSDITPATKQLLEEFEWPPAHISNPTGAKYVSIRHRISRQSLTEEESSARFLESFWPANPSMSHVLVLSPQVELAPDFFHYLKYTMLEYRYSEASHVQHWDARLFGISLEQPLKQLNGEDQLSPPLSKNKGSEQDISSSFLWQAPTSRAMLFMGEKWMELHDLVSRSLEVQQTSDATPSLLSKKLISTQHPAWLEHALRLSRLRGYWTLYPGEETAKSLVTVHTDLSHIPEEYAKTEEPLKLDDKASEEEIEKVMKKLKTSHDSNLSAGLSLQTLLEAGALRAFGNLPLITFDGTKTDLQGLDELAAKFALAFKTQVGRCNKADTETKRVATSAKDLFCTDD</sequence>
<comment type="caution">
    <text evidence="3">The sequence shown here is derived from an EMBL/GenBank/DDBJ whole genome shotgun (WGS) entry which is preliminary data.</text>
</comment>
<gene>
    <name evidence="3" type="ORF">BKA67DRAFT_652593</name>
</gene>
<dbReference type="AlphaFoldDB" id="A0A9P8UWM4"/>
<keyword evidence="4" id="KW-1185">Reference proteome</keyword>
<dbReference type="EMBL" id="JAGPXC010000001">
    <property type="protein sequence ID" value="KAH6659361.1"/>
    <property type="molecule type" value="Genomic_DNA"/>
</dbReference>
<reference evidence="3" key="1">
    <citation type="journal article" date="2021" name="Nat. Commun.">
        <title>Genetic determinants of endophytism in the Arabidopsis root mycobiome.</title>
        <authorList>
            <person name="Mesny F."/>
            <person name="Miyauchi S."/>
            <person name="Thiergart T."/>
            <person name="Pickel B."/>
            <person name="Atanasova L."/>
            <person name="Karlsson M."/>
            <person name="Huettel B."/>
            <person name="Barry K.W."/>
            <person name="Haridas S."/>
            <person name="Chen C."/>
            <person name="Bauer D."/>
            <person name="Andreopoulos W."/>
            <person name="Pangilinan J."/>
            <person name="LaButti K."/>
            <person name="Riley R."/>
            <person name="Lipzen A."/>
            <person name="Clum A."/>
            <person name="Drula E."/>
            <person name="Henrissat B."/>
            <person name="Kohler A."/>
            <person name="Grigoriev I.V."/>
            <person name="Martin F.M."/>
            <person name="Hacquard S."/>
        </authorList>
    </citation>
    <scope>NUCLEOTIDE SEQUENCE</scope>
    <source>
        <strain evidence="3">MPI-SDFR-AT-0073</strain>
    </source>
</reference>
<keyword evidence="2" id="KW-1133">Transmembrane helix</keyword>
<keyword evidence="2" id="KW-0812">Transmembrane</keyword>
<feature type="region of interest" description="Disordered" evidence="1">
    <location>
        <begin position="81"/>
        <end position="114"/>
    </location>
</feature>
<dbReference type="RefSeq" id="XP_045963492.1">
    <property type="nucleotide sequence ID" value="XM_046106194.1"/>
</dbReference>
<feature type="transmembrane region" description="Helical" evidence="2">
    <location>
        <begin position="50"/>
        <end position="67"/>
    </location>
</feature>
<evidence type="ECO:0000313" key="3">
    <source>
        <dbReference type="EMBL" id="KAH6659361.1"/>
    </source>
</evidence>
<name>A0A9P8UWM4_9PEZI</name>
<evidence type="ECO:0000256" key="2">
    <source>
        <dbReference type="SAM" id="Phobius"/>
    </source>
</evidence>
<accession>A0A9P8UWM4</accession>
<proteinExistence type="predicted"/>
<evidence type="ECO:0000313" key="4">
    <source>
        <dbReference type="Proteomes" id="UP000758603"/>
    </source>
</evidence>
<dbReference type="Proteomes" id="UP000758603">
    <property type="component" value="Unassembled WGS sequence"/>
</dbReference>
<evidence type="ECO:0000256" key="1">
    <source>
        <dbReference type="SAM" id="MobiDB-lite"/>
    </source>
</evidence>
<feature type="compositionally biased region" description="Polar residues" evidence="1">
    <location>
        <begin position="100"/>
        <end position="114"/>
    </location>
</feature>
<dbReference type="OrthoDB" id="5397682at2759"/>
<dbReference type="GeneID" id="70135085"/>
<keyword evidence="2" id="KW-0472">Membrane</keyword>
<feature type="region of interest" description="Disordered" evidence="1">
    <location>
        <begin position="16"/>
        <end position="45"/>
    </location>
</feature>
<feature type="compositionally biased region" description="Basic and acidic residues" evidence="1">
    <location>
        <begin position="17"/>
        <end position="27"/>
    </location>
</feature>